<dbReference type="AlphaFoldDB" id="A0A2S7ZQN9"/>
<dbReference type="GO" id="GO:0016787">
    <property type="term" value="F:hydrolase activity"/>
    <property type="evidence" value="ECO:0007669"/>
    <property type="project" value="UniProtKB-KW"/>
</dbReference>
<name>A0A2S7ZQN9_9FIRM</name>
<gene>
    <name evidence="2" type="ORF">VTHSUH11_05040</name>
</gene>
<keyword evidence="1" id="KW-0732">Signal</keyword>
<reference evidence="2 3" key="1">
    <citation type="submission" date="2018-01" db="EMBL/GenBank/DDBJ databases">
        <title>Draft genome sequences of clinical isolates and type strains of oral Veillonella including Veillonella infantum sp., nov.</title>
        <authorList>
            <person name="Mashima I."/>
            <person name="Liao Y.-C."/>
            <person name="Sabharwal A."/>
            <person name="Haase E.M."/>
            <person name="Nakazawa F."/>
            <person name="Scannapieco F.A."/>
        </authorList>
    </citation>
    <scope>NUCLEOTIDE SEQUENCE [LARGE SCALE GENOMIC DNA]</scope>
    <source>
        <strain evidence="2 3">Y6</strain>
    </source>
</reference>
<feature type="chain" id="PRO_5015441775" evidence="1">
    <location>
        <begin position="22"/>
        <end position="128"/>
    </location>
</feature>
<dbReference type="Proteomes" id="UP000238877">
    <property type="component" value="Unassembled WGS sequence"/>
</dbReference>
<evidence type="ECO:0000313" key="3">
    <source>
        <dbReference type="Proteomes" id="UP000238877"/>
    </source>
</evidence>
<keyword evidence="2" id="KW-0378">Hydrolase</keyword>
<feature type="signal peptide" evidence="1">
    <location>
        <begin position="1"/>
        <end position="21"/>
    </location>
</feature>
<dbReference type="RefSeq" id="WP_105092851.1">
    <property type="nucleotide sequence ID" value="NZ_PPDF01000008.1"/>
</dbReference>
<evidence type="ECO:0000256" key="1">
    <source>
        <dbReference type="SAM" id="SignalP"/>
    </source>
</evidence>
<organism evidence="2 3">
    <name type="scientific">Veillonella tobetsuensis</name>
    <dbReference type="NCBI Taxonomy" id="1110546"/>
    <lineage>
        <taxon>Bacteria</taxon>
        <taxon>Bacillati</taxon>
        <taxon>Bacillota</taxon>
        <taxon>Negativicutes</taxon>
        <taxon>Veillonellales</taxon>
        <taxon>Veillonellaceae</taxon>
        <taxon>Veillonella</taxon>
    </lineage>
</organism>
<comment type="caution">
    <text evidence="2">The sequence shown here is derived from an EMBL/GenBank/DDBJ whole genome shotgun (WGS) entry which is preliminary data.</text>
</comment>
<proteinExistence type="predicted"/>
<dbReference type="EMBL" id="PPDF01000008">
    <property type="protein sequence ID" value="PQL25447.1"/>
    <property type="molecule type" value="Genomic_DNA"/>
</dbReference>
<sequence length="128" mass="14813">MVKALCLFLLIVVLSPINAFAYDGKAMMDIERSFNDQITSQLQVPVKVLRIKIDRDYTFELQIKTDIKGRITSVELEPNEHTFNDEIYLELVQSAKNTVWNIGYIDVKEEVVIYVPFHFEISAKDDVN</sequence>
<protein>
    <submittedName>
        <fullName evidence="2">Succinylarginine dihydrolase</fullName>
    </submittedName>
</protein>
<evidence type="ECO:0000313" key="2">
    <source>
        <dbReference type="EMBL" id="PQL25447.1"/>
    </source>
</evidence>
<accession>A0A2S7ZQN9</accession>